<dbReference type="RefSeq" id="WP_260643409.1">
    <property type="nucleotide sequence ID" value="NZ_CP104003.1"/>
</dbReference>
<evidence type="ECO:0000259" key="3">
    <source>
        <dbReference type="Pfam" id="PF00535"/>
    </source>
</evidence>
<dbReference type="PANTHER" id="PTHR48090">
    <property type="entry name" value="UNDECAPRENYL-PHOSPHATE 4-DEOXY-4-FORMAMIDO-L-ARABINOSE TRANSFERASE-RELATED"/>
    <property type="match status" value="1"/>
</dbReference>
<feature type="transmembrane region" description="Helical" evidence="2">
    <location>
        <begin position="272"/>
        <end position="293"/>
    </location>
</feature>
<dbReference type="InterPro" id="IPR029044">
    <property type="entry name" value="Nucleotide-diphossugar_trans"/>
</dbReference>
<dbReference type="InterPro" id="IPR050256">
    <property type="entry name" value="Glycosyltransferase_2"/>
</dbReference>
<dbReference type="SUPFAM" id="SSF53448">
    <property type="entry name" value="Nucleotide-diphospho-sugar transferases"/>
    <property type="match status" value="1"/>
</dbReference>
<dbReference type="GO" id="GO:0016757">
    <property type="term" value="F:glycosyltransferase activity"/>
    <property type="evidence" value="ECO:0007669"/>
    <property type="project" value="UniProtKB-KW"/>
</dbReference>
<dbReference type="InterPro" id="IPR026456">
    <property type="entry name" value="GCTrfase_AglJ"/>
</dbReference>
<feature type="compositionally biased region" description="Low complexity" evidence="1">
    <location>
        <begin position="334"/>
        <end position="362"/>
    </location>
</feature>
<sequence length="362" mass="38773">MERREDVCVLLPTLNEAETIGSVVEGFREAGYTTVLVVDGGSSDGTRRIAEDAGARVVVQSGNGKGQAVREGVRSVEEPVVLMADGDGTYDPADADAMLEPIFAGRAEHVIGDRFYRMADDAMPRLNRAGNRLVNRAFAFVHGRDLADILSGYRAFTRESFERLRVTSDGFGIETELAVECVKHGVPTEVVGVSYGARPDDSETNLHPIKDGARIYLTLFRLAKTNNPLFYFGSVGVLALLAGLAVGGYVGYEWFLREPPVSHEALAVVSAAGIILGVQLLMFGVLSDVIVAVNREQTRRIEELAAQLGRGGGRASTYRTGWNGTETDAERSAQETGESAAEATGEGTTEAAAESESPTPDR</sequence>
<dbReference type="EMBL" id="CP104003">
    <property type="protein sequence ID" value="UWM56295.1"/>
    <property type="molecule type" value="Genomic_DNA"/>
</dbReference>
<dbReference type="KEGG" id="ssai:N0B31_08355"/>
<dbReference type="NCBIfam" id="TIGR04182">
    <property type="entry name" value="glyco_TIGR04182"/>
    <property type="match status" value="1"/>
</dbReference>
<proteinExistence type="predicted"/>
<dbReference type="Proteomes" id="UP001057580">
    <property type="component" value="Chromosome"/>
</dbReference>
<accession>A0A9E7U6B1</accession>
<keyword evidence="2" id="KW-0812">Transmembrane</keyword>
<keyword evidence="4" id="KW-0808">Transferase</keyword>
<dbReference type="EC" id="2.4.1.-" evidence="4"/>
<gene>
    <name evidence="4" type="primary">aglJ</name>
    <name evidence="4" type="ORF">N0B31_08355</name>
</gene>
<evidence type="ECO:0000313" key="5">
    <source>
        <dbReference type="Proteomes" id="UP001057580"/>
    </source>
</evidence>
<keyword evidence="4" id="KW-0328">Glycosyltransferase</keyword>
<evidence type="ECO:0000256" key="1">
    <source>
        <dbReference type="SAM" id="MobiDB-lite"/>
    </source>
</evidence>
<feature type="region of interest" description="Disordered" evidence="1">
    <location>
        <begin position="311"/>
        <end position="362"/>
    </location>
</feature>
<evidence type="ECO:0000313" key="4">
    <source>
        <dbReference type="EMBL" id="UWM56295.1"/>
    </source>
</evidence>
<feature type="transmembrane region" description="Helical" evidence="2">
    <location>
        <begin position="229"/>
        <end position="252"/>
    </location>
</feature>
<feature type="domain" description="Glycosyltransferase 2-like" evidence="3">
    <location>
        <begin position="8"/>
        <end position="164"/>
    </location>
</feature>
<dbReference type="CDD" id="cd04179">
    <property type="entry name" value="DPM_DPG-synthase_like"/>
    <property type="match status" value="1"/>
</dbReference>
<dbReference type="Pfam" id="PF00535">
    <property type="entry name" value="Glycos_transf_2"/>
    <property type="match status" value="1"/>
</dbReference>
<reference evidence="4" key="1">
    <citation type="submission" date="2022-09" db="EMBL/GenBank/DDBJ databases">
        <title>Diverse halophilic archaea isolated from saline environments.</title>
        <authorList>
            <person name="Cui H.-L."/>
        </authorList>
    </citation>
    <scope>NUCLEOTIDE SEQUENCE</scope>
    <source>
        <strain evidence="4">ZS-35-S2</strain>
    </source>
</reference>
<dbReference type="InterPro" id="IPR001173">
    <property type="entry name" value="Glyco_trans_2-like"/>
</dbReference>
<keyword evidence="2" id="KW-0472">Membrane</keyword>
<dbReference type="Gene3D" id="3.90.550.10">
    <property type="entry name" value="Spore Coat Polysaccharide Biosynthesis Protein SpsA, Chain A"/>
    <property type="match status" value="1"/>
</dbReference>
<dbReference type="AlphaFoldDB" id="A0A9E7U6B1"/>
<evidence type="ECO:0000256" key="2">
    <source>
        <dbReference type="SAM" id="Phobius"/>
    </source>
</evidence>
<name>A0A9E7U6B1_9EURY</name>
<dbReference type="PANTHER" id="PTHR48090:SF7">
    <property type="entry name" value="RFBJ PROTEIN"/>
    <property type="match status" value="1"/>
</dbReference>
<dbReference type="GeneID" id="74942427"/>
<protein>
    <submittedName>
        <fullName evidence="4">S-layer glycoprotein N-glycosyltransferase AglJ</fullName>
        <ecNumber evidence="4">2.4.1.-</ecNumber>
    </submittedName>
</protein>
<keyword evidence="2" id="KW-1133">Transmembrane helix</keyword>
<organism evidence="4 5">
    <name type="scientific">Salinirubellus salinus</name>
    <dbReference type="NCBI Taxonomy" id="1364945"/>
    <lineage>
        <taxon>Archaea</taxon>
        <taxon>Methanobacteriati</taxon>
        <taxon>Methanobacteriota</taxon>
        <taxon>Stenosarchaea group</taxon>
        <taxon>Halobacteria</taxon>
        <taxon>Halobacteriales</taxon>
        <taxon>Natronomonadaceae</taxon>
        <taxon>Salinirubellus</taxon>
    </lineage>
</organism>
<keyword evidence="5" id="KW-1185">Reference proteome</keyword>
<feature type="compositionally biased region" description="Polar residues" evidence="1">
    <location>
        <begin position="317"/>
        <end position="326"/>
    </location>
</feature>